<evidence type="ECO:0000313" key="3">
    <source>
        <dbReference type="Proteomes" id="UP000597886"/>
    </source>
</evidence>
<dbReference type="InterPro" id="IPR040632">
    <property type="entry name" value="Sulfotransfer_4"/>
</dbReference>
<dbReference type="RefSeq" id="WP_171331360.1">
    <property type="nucleotide sequence ID" value="NZ_WVQY01000003.1"/>
</dbReference>
<dbReference type="EMBL" id="WVRA01000007">
    <property type="protein sequence ID" value="NOE19860.1"/>
    <property type="molecule type" value="Genomic_DNA"/>
</dbReference>
<dbReference type="Gene3D" id="3.40.50.300">
    <property type="entry name" value="P-loop containing nucleotide triphosphate hydrolases"/>
    <property type="match status" value="1"/>
</dbReference>
<protein>
    <recommendedName>
        <fullName evidence="5">Sulfotransferase family protein</fullName>
    </recommendedName>
</protein>
<dbReference type="InterPro" id="IPR027417">
    <property type="entry name" value="P-loop_NTPase"/>
</dbReference>
<dbReference type="Proteomes" id="UP000597886">
    <property type="component" value="Unassembled WGS sequence"/>
</dbReference>
<keyword evidence="4" id="KW-1185">Reference proteome</keyword>
<dbReference type="SUPFAM" id="SSF52540">
    <property type="entry name" value="P-loop containing nucleoside triphosphate hydrolases"/>
    <property type="match status" value="1"/>
</dbReference>
<sequence length="208" mass="23863">MTVEKLQSGQSDPKIILIGLNRCATTSFHKLFQNSGIPSVHWEDEQGLNLAHRMVTNIAMGRRPLDGFGAVRAFTDIAFVNSRFMLDGTRFFRELHAAYPDAYFLLNTRNRDDWIASRANHSGGRYLERCCKANGQTADEVKRGWARMYDVHHSEVEAFFDDNPRFLRFDIDRDDPQSFADWLSPDFDVNIAHWGHYNRGASECARTG</sequence>
<evidence type="ECO:0000313" key="2">
    <source>
        <dbReference type="EMBL" id="NOE19860.1"/>
    </source>
</evidence>
<organism evidence="2 3">
    <name type="scientific">Ruegeria atlantica</name>
    <dbReference type="NCBI Taxonomy" id="81569"/>
    <lineage>
        <taxon>Bacteria</taxon>
        <taxon>Pseudomonadati</taxon>
        <taxon>Pseudomonadota</taxon>
        <taxon>Alphaproteobacteria</taxon>
        <taxon>Rhodobacterales</taxon>
        <taxon>Roseobacteraceae</taxon>
        <taxon>Ruegeria</taxon>
    </lineage>
</organism>
<dbReference type="AlphaFoldDB" id="A0AA90Z0R4"/>
<evidence type="ECO:0008006" key="5">
    <source>
        <dbReference type="Google" id="ProtNLM"/>
    </source>
</evidence>
<dbReference type="Pfam" id="PF17784">
    <property type="entry name" value="Sulfotransfer_4"/>
    <property type="match status" value="1"/>
</dbReference>
<gene>
    <name evidence="1" type="ORF">GS617_10955</name>
    <name evidence="2" type="ORF">GS634_17185</name>
</gene>
<name>A0AA90Z0R4_9RHOB</name>
<accession>A0AA90Z0R4</accession>
<evidence type="ECO:0000313" key="4">
    <source>
        <dbReference type="Proteomes" id="UP000599383"/>
    </source>
</evidence>
<dbReference type="EMBL" id="WVQY01000003">
    <property type="protein sequence ID" value="NOD30790.1"/>
    <property type="molecule type" value="Genomic_DNA"/>
</dbReference>
<comment type="caution">
    <text evidence="2">The sequence shown here is derived from an EMBL/GenBank/DDBJ whole genome shotgun (WGS) entry which is preliminary data.</text>
</comment>
<proteinExistence type="predicted"/>
<reference evidence="2 4" key="1">
    <citation type="submission" date="2019-12" db="EMBL/GenBank/DDBJ databases">
        <title>Ruegeria JWLKs population differentiation of coral mucus and skeleton niches.</title>
        <authorList>
            <person name="Luo D."/>
        </authorList>
    </citation>
    <scope>NUCLEOTIDE SEQUENCE</scope>
    <source>
        <strain evidence="2">HKCCD6181</strain>
        <strain evidence="1 4">HKCCD6238</strain>
    </source>
</reference>
<evidence type="ECO:0000313" key="1">
    <source>
        <dbReference type="EMBL" id="NOD30790.1"/>
    </source>
</evidence>
<dbReference type="Proteomes" id="UP000599383">
    <property type="component" value="Unassembled WGS sequence"/>
</dbReference>